<dbReference type="AlphaFoldDB" id="A0AA37L913"/>
<dbReference type="GO" id="GO:0003824">
    <property type="term" value="F:catalytic activity"/>
    <property type="evidence" value="ECO:0007669"/>
    <property type="project" value="InterPro"/>
</dbReference>
<protein>
    <recommendedName>
        <fullName evidence="3">2,4-dihydroxyhept-2-ene-1,7-dioic acid aldolase</fullName>
    </recommendedName>
</protein>
<dbReference type="GeneID" id="73323268"/>
<evidence type="ECO:0000313" key="1">
    <source>
        <dbReference type="EMBL" id="GKT42285.1"/>
    </source>
</evidence>
<dbReference type="InterPro" id="IPR040442">
    <property type="entry name" value="Pyrv_kinase-like_dom_sf"/>
</dbReference>
<organism evidence="1 2">
    <name type="scientific">Colletotrichum spaethianum</name>
    <dbReference type="NCBI Taxonomy" id="700344"/>
    <lineage>
        <taxon>Eukaryota</taxon>
        <taxon>Fungi</taxon>
        <taxon>Dikarya</taxon>
        <taxon>Ascomycota</taxon>
        <taxon>Pezizomycotina</taxon>
        <taxon>Sordariomycetes</taxon>
        <taxon>Hypocreomycetidae</taxon>
        <taxon>Glomerellales</taxon>
        <taxon>Glomerellaceae</taxon>
        <taxon>Colletotrichum</taxon>
        <taxon>Colletotrichum spaethianum species complex</taxon>
    </lineage>
</organism>
<evidence type="ECO:0008006" key="3">
    <source>
        <dbReference type="Google" id="ProtNLM"/>
    </source>
</evidence>
<dbReference type="SUPFAM" id="SSF51621">
    <property type="entry name" value="Phosphoenolpyruvate/pyruvate domain"/>
    <property type="match status" value="1"/>
</dbReference>
<dbReference type="Proteomes" id="UP001055115">
    <property type="component" value="Unassembled WGS sequence"/>
</dbReference>
<dbReference type="InterPro" id="IPR015813">
    <property type="entry name" value="Pyrv/PenolPyrv_kinase-like_dom"/>
</dbReference>
<dbReference type="RefSeq" id="XP_049124635.1">
    <property type="nucleotide sequence ID" value="XM_049268678.1"/>
</dbReference>
<evidence type="ECO:0000313" key="2">
    <source>
        <dbReference type="Proteomes" id="UP001055115"/>
    </source>
</evidence>
<dbReference type="EMBL" id="BQXU01000004">
    <property type="protein sequence ID" value="GKT42285.1"/>
    <property type="molecule type" value="Genomic_DNA"/>
</dbReference>
<proteinExistence type="predicted"/>
<reference evidence="1 2" key="1">
    <citation type="submission" date="2022-03" db="EMBL/GenBank/DDBJ databases">
        <title>Genome data of Colletotrichum spp.</title>
        <authorList>
            <person name="Utami Y.D."/>
            <person name="Hiruma K."/>
        </authorList>
    </citation>
    <scope>NUCLEOTIDE SEQUENCE [LARGE SCALE GENOMIC DNA]</scope>
    <source>
        <strain evidence="1 2">MAFF 239500</strain>
    </source>
</reference>
<accession>A0AA37L913</accession>
<comment type="caution">
    <text evidence="1">The sequence shown here is derived from an EMBL/GenBank/DDBJ whole genome shotgun (WGS) entry which is preliminary data.</text>
</comment>
<keyword evidence="2" id="KW-1185">Reference proteome</keyword>
<dbReference type="Gene3D" id="3.20.20.60">
    <property type="entry name" value="Phosphoenolpyruvate-binding domains"/>
    <property type="match status" value="1"/>
</dbReference>
<name>A0AA37L913_9PEZI</name>
<sequence length="66" mass="7005">MSAMQAANRLRTAFTKGAGPSFGLWQMIPGANVSRVLARSPGVDWVLVDCEHGNIDGKGFEAFIPG</sequence>
<gene>
    <name evidence="1" type="ORF">ColSpa_02466</name>
</gene>